<dbReference type="GO" id="GO:0005783">
    <property type="term" value="C:endoplasmic reticulum"/>
    <property type="evidence" value="ECO:0007669"/>
    <property type="project" value="TreeGrafter"/>
</dbReference>
<evidence type="ECO:0000256" key="7">
    <source>
        <dbReference type="ARBA" id="ARBA00022833"/>
    </source>
</evidence>
<dbReference type="InterPro" id="IPR057992">
    <property type="entry name" value="TPR_SYVN1_N"/>
</dbReference>
<feature type="region of interest" description="Disordered" evidence="11">
    <location>
        <begin position="385"/>
        <end position="414"/>
    </location>
</feature>
<keyword evidence="8 12" id="KW-1133">Transmembrane helix</keyword>
<feature type="domain" description="RING-type" evidence="13">
    <location>
        <begin position="342"/>
        <end position="380"/>
    </location>
</feature>
<evidence type="ECO:0000256" key="10">
    <source>
        <dbReference type="PROSITE-ProRule" id="PRU00175"/>
    </source>
</evidence>
<evidence type="ECO:0000256" key="12">
    <source>
        <dbReference type="SAM" id="Phobius"/>
    </source>
</evidence>
<dbReference type="GO" id="GO:0043130">
    <property type="term" value="F:ubiquitin binding"/>
    <property type="evidence" value="ECO:0007669"/>
    <property type="project" value="InterPro"/>
</dbReference>
<dbReference type="PROSITE" id="PS50089">
    <property type="entry name" value="ZF_RING_2"/>
    <property type="match status" value="1"/>
</dbReference>
<dbReference type="InterPro" id="IPR001841">
    <property type="entry name" value="Znf_RING"/>
</dbReference>
<evidence type="ECO:0008006" key="17">
    <source>
        <dbReference type="Google" id="ProtNLM"/>
    </source>
</evidence>
<dbReference type="FunFam" id="3.30.40.10:FF:000149">
    <property type="entry name" value="E3 ubiquitin-protein ligase AMFR"/>
    <property type="match status" value="1"/>
</dbReference>
<feature type="transmembrane region" description="Helical" evidence="12">
    <location>
        <begin position="12"/>
        <end position="32"/>
    </location>
</feature>
<dbReference type="Gene3D" id="3.30.40.10">
    <property type="entry name" value="Zinc/RING finger domain, C3HC4 (zinc finger)"/>
    <property type="match status" value="1"/>
</dbReference>
<proteinExistence type="predicted"/>
<evidence type="ECO:0000256" key="1">
    <source>
        <dbReference type="ARBA" id="ARBA00004141"/>
    </source>
</evidence>
<keyword evidence="5" id="KW-0479">Metal-binding</keyword>
<dbReference type="Pfam" id="PF02845">
    <property type="entry name" value="CUE"/>
    <property type="match status" value="1"/>
</dbReference>
<dbReference type="PANTHER" id="PTHR15067:SF5">
    <property type="entry name" value="E3 UBIQUITIN-PROTEIN LIGASE AMFR"/>
    <property type="match status" value="1"/>
</dbReference>
<feature type="transmembrane region" description="Helical" evidence="12">
    <location>
        <begin position="70"/>
        <end position="103"/>
    </location>
</feature>
<feature type="transmembrane region" description="Helical" evidence="12">
    <location>
        <begin position="123"/>
        <end position="140"/>
    </location>
</feature>
<dbReference type="EMBL" id="JAIWYP010000014">
    <property type="protein sequence ID" value="KAH3711025.1"/>
    <property type="molecule type" value="Genomic_DNA"/>
</dbReference>
<protein>
    <recommendedName>
        <fullName evidence="17">Autocrine motility factor receptor</fullName>
    </recommendedName>
</protein>
<dbReference type="CDD" id="cd16455">
    <property type="entry name" value="RING-H2_AMFR"/>
    <property type="match status" value="1"/>
</dbReference>
<dbReference type="PROSITE" id="PS51140">
    <property type="entry name" value="CUE"/>
    <property type="match status" value="1"/>
</dbReference>
<dbReference type="OrthoDB" id="3824970at2759"/>
<feature type="transmembrane region" description="Helical" evidence="12">
    <location>
        <begin position="146"/>
        <end position="166"/>
    </location>
</feature>
<feature type="compositionally biased region" description="Polar residues" evidence="11">
    <location>
        <begin position="622"/>
        <end position="652"/>
    </location>
</feature>
<dbReference type="GO" id="GO:0005829">
    <property type="term" value="C:cytosol"/>
    <property type="evidence" value="ECO:0007669"/>
    <property type="project" value="TreeGrafter"/>
</dbReference>
<feature type="compositionally biased region" description="Polar residues" evidence="11">
    <location>
        <begin position="522"/>
        <end position="531"/>
    </location>
</feature>
<feature type="region of interest" description="Disordered" evidence="11">
    <location>
        <begin position="554"/>
        <end position="655"/>
    </location>
</feature>
<dbReference type="GO" id="GO:0016020">
    <property type="term" value="C:membrane"/>
    <property type="evidence" value="ECO:0007669"/>
    <property type="project" value="UniProtKB-SubCell"/>
</dbReference>
<comment type="caution">
    <text evidence="15">The sequence shown here is derived from an EMBL/GenBank/DDBJ whole genome shotgun (WGS) entry which is preliminary data.</text>
</comment>
<dbReference type="GO" id="GO:0006511">
    <property type="term" value="P:ubiquitin-dependent protein catabolic process"/>
    <property type="evidence" value="ECO:0007669"/>
    <property type="project" value="TreeGrafter"/>
</dbReference>
<dbReference type="SMART" id="SM00184">
    <property type="entry name" value="RING"/>
    <property type="match status" value="1"/>
</dbReference>
<feature type="region of interest" description="Disordered" evidence="11">
    <location>
        <begin position="502"/>
        <end position="534"/>
    </location>
</feature>
<feature type="compositionally biased region" description="Polar residues" evidence="11">
    <location>
        <begin position="560"/>
        <end position="572"/>
    </location>
</feature>
<keyword evidence="16" id="KW-1185">Reference proteome</keyword>
<comment type="subcellular location">
    <subcellularLocation>
        <location evidence="1">Membrane</location>
        <topology evidence="1">Multi-pass membrane protein</topology>
    </subcellularLocation>
</comment>
<dbReference type="PANTHER" id="PTHR15067">
    <property type="entry name" value="E3 UBIQUITIN-PROTEIN LIGASE RNF8"/>
    <property type="match status" value="1"/>
</dbReference>
<dbReference type="GO" id="GO:0000151">
    <property type="term" value="C:ubiquitin ligase complex"/>
    <property type="evidence" value="ECO:0007669"/>
    <property type="project" value="TreeGrafter"/>
</dbReference>
<keyword evidence="3" id="KW-0808">Transferase</keyword>
<comment type="pathway">
    <text evidence="2">Protein modification; protein ubiquitination.</text>
</comment>
<feature type="compositionally biased region" description="Basic and acidic residues" evidence="11">
    <location>
        <begin position="573"/>
        <end position="593"/>
    </location>
</feature>
<dbReference type="GO" id="GO:0030968">
    <property type="term" value="P:endoplasmic reticulum unfolded protein response"/>
    <property type="evidence" value="ECO:0007669"/>
    <property type="project" value="TreeGrafter"/>
</dbReference>
<evidence type="ECO:0000313" key="16">
    <source>
        <dbReference type="Proteomes" id="UP000828390"/>
    </source>
</evidence>
<evidence type="ECO:0000256" key="11">
    <source>
        <dbReference type="SAM" id="MobiDB-lite"/>
    </source>
</evidence>
<evidence type="ECO:0000256" key="8">
    <source>
        <dbReference type="ARBA" id="ARBA00022989"/>
    </source>
</evidence>
<dbReference type="InterPro" id="IPR003892">
    <property type="entry name" value="CUE"/>
</dbReference>
<accession>A0A9D3Z5K5</accession>
<keyword evidence="6 10" id="KW-0863">Zinc-finger</keyword>
<dbReference type="Gene3D" id="1.10.8.10">
    <property type="entry name" value="DNA helicase RuvA subunit, C-terminal domain"/>
    <property type="match status" value="1"/>
</dbReference>
<dbReference type="Pfam" id="PF25563">
    <property type="entry name" value="TPR_SYVN1_N"/>
    <property type="match status" value="1"/>
</dbReference>
<evidence type="ECO:0000256" key="6">
    <source>
        <dbReference type="ARBA" id="ARBA00022771"/>
    </source>
</evidence>
<feature type="transmembrane region" description="Helical" evidence="12">
    <location>
        <begin position="187"/>
        <end position="210"/>
    </location>
</feature>
<dbReference type="SUPFAM" id="SSF57850">
    <property type="entry name" value="RING/U-box"/>
    <property type="match status" value="1"/>
</dbReference>
<evidence type="ECO:0000256" key="2">
    <source>
        <dbReference type="ARBA" id="ARBA00004906"/>
    </source>
</evidence>
<dbReference type="CDD" id="cd14421">
    <property type="entry name" value="CUE_AMFR"/>
    <property type="match status" value="1"/>
</dbReference>
<dbReference type="Pfam" id="PF13639">
    <property type="entry name" value="zf-RING_2"/>
    <property type="match status" value="1"/>
</dbReference>
<keyword evidence="4 12" id="KW-0812">Transmembrane</keyword>
<dbReference type="GO" id="GO:0061630">
    <property type="term" value="F:ubiquitin protein ligase activity"/>
    <property type="evidence" value="ECO:0007669"/>
    <property type="project" value="TreeGrafter"/>
</dbReference>
<evidence type="ECO:0000256" key="3">
    <source>
        <dbReference type="ARBA" id="ARBA00022679"/>
    </source>
</evidence>
<feature type="transmembrane region" description="Helical" evidence="12">
    <location>
        <begin position="216"/>
        <end position="236"/>
    </location>
</feature>
<feature type="transmembrane region" description="Helical" evidence="12">
    <location>
        <begin position="282"/>
        <end position="303"/>
    </location>
</feature>
<sequence length="686" mass="77976">MPVVLLERIPLPSLRAYTGFSVILLACALFYAHQVVLSAQHEGLDVPVVETDPGGVEVHYMNISLPHDSYFWNMVYVMTAEAWCVWTLVNTAYCCLILLGKLVQKVVFGELRVSEQQHVKDKFWNFLFYKFIFVFGVMNVQTMEEVVLWVAWFTILGFYHLLTQLAKDRFEYVSFSPTTPRLVHVKLLSLLCVIILSCCGLFGLCVLAGIQMGITIFAFMAAECVLLAIRAMYVIARYCLHLIDMNLEGVWENRATYVYYTELIFELAALSVDFGHHLHMLLWGNIFLSMASLVICMQLRYLFYEFQRRVKRHKNYRRVVRNMEQRFSMATSEEISSNDDDCAVCWEKMETARKLPCGHLFHNSCLRSWLEQDTSCPTCRQSLSDRPAVDPNGNISDRVIDNEAGAQPPQLGNQTTNHFFHFDGSRYVSWLPSFSVEVTHTNMLANNRPVQTSQLDNMARQVLQVFPHMPRNAVIEDLRVTRSVDFTIENILEGRLLAPPPGSLLTRTALGDDDSTSDDSDNYQVSTSTRSSDADLQRYFSLPREMGDAQALQLDRVSNDLPSTYSGRFSKSGNERESMLEDRKNTMLEEARRRFLSKSNDSKSVEVSEESSLHPDHPASMPDSSTSHTLTEQEASFQAESGFPGNTGNHGSNLDGLRHRRELAYNAATRRILGQTNGVHNSDSDL</sequence>
<dbReference type="InterPro" id="IPR013083">
    <property type="entry name" value="Znf_RING/FYVE/PHD"/>
</dbReference>
<dbReference type="AlphaFoldDB" id="A0A9D3Z5K5"/>
<feature type="compositionally biased region" description="Acidic residues" evidence="11">
    <location>
        <begin position="511"/>
        <end position="521"/>
    </location>
</feature>
<keyword evidence="9 12" id="KW-0472">Membrane</keyword>
<feature type="domain" description="CUE" evidence="14">
    <location>
        <begin position="454"/>
        <end position="496"/>
    </location>
</feature>
<evidence type="ECO:0000259" key="13">
    <source>
        <dbReference type="PROSITE" id="PS50089"/>
    </source>
</evidence>
<dbReference type="GO" id="GO:0008270">
    <property type="term" value="F:zinc ion binding"/>
    <property type="evidence" value="ECO:0007669"/>
    <property type="project" value="UniProtKB-KW"/>
</dbReference>
<name>A0A9D3Z5K5_DREPO</name>
<evidence type="ECO:0000259" key="14">
    <source>
        <dbReference type="PROSITE" id="PS51140"/>
    </source>
</evidence>
<reference evidence="15" key="1">
    <citation type="journal article" date="2019" name="bioRxiv">
        <title>The Genome of the Zebra Mussel, Dreissena polymorpha: A Resource for Invasive Species Research.</title>
        <authorList>
            <person name="McCartney M.A."/>
            <person name="Auch B."/>
            <person name="Kono T."/>
            <person name="Mallez S."/>
            <person name="Zhang Y."/>
            <person name="Obille A."/>
            <person name="Becker A."/>
            <person name="Abrahante J.E."/>
            <person name="Garbe J."/>
            <person name="Badalamenti J.P."/>
            <person name="Herman A."/>
            <person name="Mangelson H."/>
            <person name="Liachko I."/>
            <person name="Sullivan S."/>
            <person name="Sone E.D."/>
            <person name="Koren S."/>
            <person name="Silverstein K.A.T."/>
            <person name="Beckman K.B."/>
            <person name="Gohl D.M."/>
        </authorList>
    </citation>
    <scope>NUCLEOTIDE SEQUENCE</scope>
    <source>
        <strain evidence="15">Duluth1</strain>
        <tissue evidence="15">Whole animal</tissue>
    </source>
</reference>
<evidence type="ECO:0000256" key="5">
    <source>
        <dbReference type="ARBA" id="ARBA00022723"/>
    </source>
</evidence>
<feature type="compositionally biased region" description="Basic and acidic residues" evidence="11">
    <location>
        <begin position="600"/>
        <end position="617"/>
    </location>
</feature>
<evidence type="ECO:0000256" key="9">
    <source>
        <dbReference type="ARBA" id="ARBA00023136"/>
    </source>
</evidence>
<keyword evidence="7" id="KW-0862">Zinc</keyword>
<organism evidence="15 16">
    <name type="scientific">Dreissena polymorpha</name>
    <name type="common">Zebra mussel</name>
    <name type="synonym">Mytilus polymorpha</name>
    <dbReference type="NCBI Taxonomy" id="45954"/>
    <lineage>
        <taxon>Eukaryota</taxon>
        <taxon>Metazoa</taxon>
        <taxon>Spiralia</taxon>
        <taxon>Lophotrochozoa</taxon>
        <taxon>Mollusca</taxon>
        <taxon>Bivalvia</taxon>
        <taxon>Autobranchia</taxon>
        <taxon>Heteroconchia</taxon>
        <taxon>Euheterodonta</taxon>
        <taxon>Imparidentia</taxon>
        <taxon>Neoheterodontei</taxon>
        <taxon>Myida</taxon>
        <taxon>Dreissenoidea</taxon>
        <taxon>Dreissenidae</taxon>
        <taxon>Dreissena</taxon>
    </lineage>
</organism>
<evidence type="ECO:0000313" key="15">
    <source>
        <dbReference type="EMBL" id="KAH3711025.1"/>
    </source>
</evidence>
<dbReference type="Proteomes" id="UP000828390">
    <property type="component" value="Unassembled WGS sequence"/>
</dbReference>
<dbReference type="GO" id="GO:0070936">
    <property type="term" value="P:protein K48-linked ubiquitination"/>
    <property type="evidence" value="ECO:0007669"/>
    <property type="project" value="TreeGrafter"/>
</dbReference>
<gene>
    <name evidence="15" type="ORF">DPMN_070524</name>
</gene>
<dbReference type="SMART" id="SM00546">
    <property type="entry name" value="CUE"/>
    <property type="match status" value="1"/>
</dbReference>
<evidence type="ECO:0000256" key="4">
    <source>
        <dbReference type="ARBA" id="ARBA00022692"/>
    </source>
</evidence>
<reference evidence="15" key="2">
    <citation type="submission" date="2020-11" db="EMBL/GenBank/DDBJ databases">
        <authorList>
            <person name="McCartney M.A."/>
            <person name="Auch B."/>
            <person name="Kono T."/>
            <person name="Mallez S."/>
            <person name="Becker A."/>
            <person name="Gohl D.M."/>
            <person name="Silverstein K.A.T."/>
            <person name="Koren S."/>
            <person name="Bechman K.B."/>
            <person name="Herman A."/>
            <person name="Abrahante J.E."/>
            <person name="Garbe J."/>
        </authorList>
    </citation>
    <scope>NUCLEOTIDE SEQUENCE</scope>
    <source>
        <strain evidence="15">Duluth1</strain>
        <tissue evidence="15">Whole animal</tissue>
    </source>
</reference>